<organism evidence="2 3">
    <name type="scientific">Vigna mungo</name>
    <name type="common">Black gram</name>
    <name type="synonym">Phaseolus mungo</name>
    <dbReference type="NCBI Taxonomy" id="3915"/>
    <lineage>
        <taxon>Eukaryota</taxon>
        <taxon>Viridiplantae</taxon>
        <taxon>Streptophyta</taxon>
        <taxon>Embryophyta</taxon>
        <taxon>Tracheophyta</taxon>
        <taxon>Spermatophyta</taxon>
        <taxon>Magnoliopsida</taxon>
        <taxon>eudicotyledons</taxon>
        <taxon>Gunneridae</taxon>
        <taxon>Pentapetalae</taxon>
        <taxon>rosids</taxon>
        <taxon>fabids</taxon>
        <taxon>Fabales</taxon>
        <taxon>Fabaceae</taxon>
        <taxon>Papilionoideae</taxon>
        <taxon>50 kb inversion clade</taxon>
        <taxon>NPAAA clade</taxon>
        <taxon>indigoferoid/millettioid clade</taxon>
        <taxon>Phaseoleae</taxon>
        <taxon>Vigna</taxon>
    </lineage>
</organism>
<keyword evidence="3" id="KW-1185">Reference proteome</keyword>
<evidence type="ECO:0000313" key="2">
    <source>
        <dbReference type="EMBL" id="WVZ26646.1"/>
    </source>
</evidence>
<evidence type="ECO:0000256" key="1">
    <source>
        <dbReference type="SAM" id="MobiDB-lite"/>
    </source>
</evidence>
<sequence length="160" mass="16905">MLGGGTRAKTKGGKIKRIRRHNGGTNGGNGAVNGWMQGGDGVVKGGNEGEKDGNSTRLGSHMPGFLRSEAIIGGTTPHSRATSRSDIHCTTIDCFRQVPDKQGGHSFNVLIFVLLFSSLKLLQQISVFQPQIKPGIALPDTLNIIAAKGEGASEWDKLAK</sequence>
<name>A0AAQ3PF76_VIGMU</name>
<proteinExistence type="predicted"/>
<protein>
    <submittedName>
        <fullName evidence="2">Uncharacterized protein</fullName>
    </submittedName>
</protein>
<gene>
    <name evidence="2" type="ORF">V8G54_005190</name>
</gene>
<dbReference type="AlphaFoldDB" id="A0AAQ3PF76"/>
<feature type="region of interest" description="Disordered" evidence="1">
    <location>
        <begin position="1"/>
        <end position="60"/>
    </location>
</feature>
<feature type="compositionally biased region" description="Basic residues" evidence="1">
    <location>
        <begin position="8"/>
        <end position="22"/>
    </location>
</feature>
<feature type="compositionally biased region" description="Gly residues" evidence="1">
    <location>
        <begin position="24"/>
        <end position="46"/>
    </location>
</feature>
<evidence type="ECO:0000313" key="3">
    <source>
        <dbReference type="Proteomes" id="UP001374535"/>
    </source>
</evidence>
<dbReference type="EMBL" id="CP144700">
    <property type="protein sequence ID" value="WVZ26646.1"/>
    <property type="molecule type" value="Genomic_DNA"/>
</dbReference>
<reference evidence="2 3" key="1">
    <citation type="journal article" date="2023" name="Life. Sci Alliance">
        <title>Evolutionary insights into 3D genome organization and epigenetic landscape of Vigna mungo.</title>
        <authorList>
            <person name="Junaid A."/>
            <person name="Singh B."/>
            <person name="Bhatia S."/>
        </authorList>
    </citation>
    <scope>NUCLEOTIDE SEQUENCE [LARGE SCALE GENOMIC DNA]</scope>
    <source>
        <strain evidence="2">Urdbean</strain>
    </source>
</reference>
<accession>A0AAQ3PF76</accession>
<dbReference type="Proteomes" id="UP001374535">
    <property type="component" value="Chromosome 1"/>
</dbReference>